<feature type="compositionally biased region" description="Polar residues" evidence="1">
    <location>
        <begin position="533"/>
        <end position="544"/>
    </location>
</feature>
<feature type="compositionally biased region" description="Low complexity" evidence="1">
    <location>
        <begin position="306"/>
        <end position="323"/>
    </location>
</feature>
<feature type="compositionally biased region" description="Low complexity" evidence="1">
    <location>
        <begin position="455"/>
        <end position="469"/>
    </location>
</feature>
<reference evidence="2 3" key="1">
    <citation type="submission" date="2023-08" db="EMBL/GenBank/DDBJ databases">
        <title>Annotated Genome Sequence of Vanrija albida AlHP1.</title>
        <authorList>
            <person name="Herzog R."/>
        </authorList>
    </citation>
    <scope>NUCLEOTIDE SEQUENCE [LARGE SCALE GENOMIC DNA]</scope>
    <source>
        <strain evidence="2 3">AlHP1</strain>
    </source>
</reference>
<dbReference type="RefSeq" id="XP_069207568.1">
    <property type="nucleotide sequence ID" value="XM_069355497.1"/>
</dbReference>
<evidence type="ECO:0000313" key="3">
    <source>
        <dbReference type="Proteomes" id="UP001565368"/>
    </source>
</evidence>
<name>A0ABR3PYV2_9TREE</name>
<feature type="region of interest" description="Disordered" evidence="1">
    <location>
        <begin position="168"/>
        <end position="574"/>
    </location>
</feature>
<feature type="compositionally biased region" description="Low complexity" evidence="1">
    <location>
        <begin position="227"/>
        <end position="236"/>
    </location>
</feature>
<dbReference type="Proteomes" id="UP001565368">
    <property type="component" value="Unassembled WGS sequence"/>
</dbReference>
<feature type="region of interest" description="Disordered" evidence="1">
    <location>
        <begin position="114"/>
        <end position="134"/>
    </location>
</feature>
<feature type="compositionally biased region" description="Low complexity" evidence="1">
    <location>
        <begin position="261"/>
        <end position="273"/>
    </location>
</feature>
<evidence type="ECO:0000313" key="2">
    <source>
        <dbReference type="EMBL" id="KAL1407624.1"/>
    </source>
</evidence>
<sequence>MDIWKMSNSVTYVWKPGDKVRALEAIRDSPRYRQHFFPPARGSTRLAHKWKAERDLCLELLRNEMWMKAAHRSKLVTREGTGPDGPVWKPTPKWTSAVSNPIRTLVASLKRQMKPDGTGKNYFEKEGAERSWKTARDVPKSMKVFLKVHPYYFILLDLVHGDTPAVLPPPRAPTVEPPGRSGTNPRLQQLAARRARVRDSSPELVEDSESDSPPPGSESSPSPSPSRSPLTLPPASWGQSSSEGEEDELHPTPTPPKREPSPSSSPAPASTPTMDHPSKRAFAKSLSYVDDQLRRSASGSRKRARSPSTSSASTSSAEEGGPAPAQRPRWAVAPDTKPDIEELDMDPPTPVTRPEKKRVHLASARAPASRGQEKATMPRPKRPMALEIDSDLERQLNPPSPSTRPRNTPLPSKPMRGGYSAGQAPLKFDSYQYIDEPDFDPPSPTPVGQSKRVRSPSTSSASSSSSSSDEPPPLPRPRWSAPLEIKRSSGGPAPGPVADTISIYTVSSSASSSSHDSDDDDSEDSVPTKPKRTPQTSQKNTPRQPTHKRFTTSPEPKRSRHHQNKTAKTQPAGPIALKWFSPTVTLKNYWPTVTWLMGAEPSVKKPLLAARRAQMAGSRRLGELLKAYEDLLDPRGTRHRHWDEAALRAACTSKFMAGCRVYSPTEGQLVRRLLLLGECAGMTRLSEAQFLAQVGKDNRLILLKAAPEHDPLLKHKVLDGRGAVGYWHMSPLSFMLVVETNFLRLVDKLRKGA</sequence>
<feature type="compositionally biased region" description="Basic and acidic residues" evidence="1">
    <location>
        <begin position="122"/>
        <end position="134"/>
    </location>
</feature>
<accession>A0ABR3PYV2</accession>
<protein>
    <submittedName>
        <fullName evidence="2">Uncharacterized protein</fullName>
    </submittedName>
</protein>
<dbReference type="GeneID" id="95988100"/>
<gene>
    <name evidence="2" type="ORF">Q8F55_007057</name>
</gene>
<comment type="caution">
    <text evidence="2">The sequence shown here is derived from an EMBL/GenBank/DDBJ whole genome shotgun (WGS) entry which is preliminary data.</text>
</comment>
<evidence type="ECO:0000256" key="1">
    <source>
        <dbReference type="SAM" id="MobiDB-lite"/>
    </source>
</evidence>
<dbReference type="EMBL" id="JBBXJM010000005">
    <property type="protein sequence ID" value="KAL1407624.1"/>
    <property type="molecule type" value="Genomic_DNA"/>
</dbReference>
<keyword evidence="3" id="KW-1185">Reference proteome</keyword>
<feature type="compositionally biased region" description="Pro residues" evidence="1">
    <location>
        <begin position="212"/>
        <end position="226"/>
    </location>
</feature>
<proteinExistence type="predicted"/>
<organism evidence="2 3">
    <name type="scientific">Vanrija albida</name>
    <dbReference type="NCBI Taxonomy" id="181172"/>
    <lineage>
        <taxon>Eukaryota</taxon>
        <taxon>Fungi</taxon>
        <taxon>Dikarya</taxon>
        <taxon>Basidiomycota</taxon>
        <taxon>Agaricomycotina</taxon>
        <taxon>Tremellomycetes</taxon>
        <taxon>Trichosporonales</taxon>
        <taxon>Trichosporonaceae</taxon>
        <taxon>Vanrija</taxon>
    </lineage>
</organism>